<evidence type="ECO:0000313" key="1">
    <source>
        <dbReference type="EMBL" id="KAH7924661.1"/>
    </source>
</evidence>
<accession>A0ACB8BHG6</accession>
<gene>
    <name evidence="1" type="ORF">BV22DRAFT_493895</name>
</gene>
<reference evidence="1" key="1">
    <citation type="journal article" date="2021" name="New Phytol.">
        <title>Evolutionary innovations through gain and loss of genes in the ectomycorrhizal Boletales.</title>
        <authorList>
            <person name="Wu G."/>
            <person name="Miyauchi S."/>
            <person name="Morin E."/>
            <person name="Kuo A."/>
            <person name="Drula E."/>
            <person name="Varga T."/>
            <person name="Kohler A."/>
            <person name="Feng B."/>
            <person name="Cao Y."/>
            <person name="Lipzen A."/>
            <person name="Daum C."/>
            <person name="Hundley H."/>
            <person name="Pangilinan J."/>
            <person name="Johnson J."/>
            <person name="Barry K."/>
            <person name="LaButti K."/>
            <person name="Ng V."/>
            <person name="Ahrendt S."/>
            <person name="Min B."/>
            <person name="Choi I.G."/>
            <person name="Park H."/>
            <person name="Plett J.M."/>
            <person name="Magnuson J."/>
            <person name="Spatafora J.W."/>
            <person name="Nagy L.G."/>
            <person name="Henrissat B."/>
            <person name="Grigoriev I.V."/>
            <person name="Yang Z.L."/>
            <person name="Xu J."/>
            <person name="Martin F.M."/>
        </authorList>
    </citation>
    <scope>NUCLEOTIDE SEQUENCE</scope>
    <source>
        <strain evidence="1">KUC20120723A-06</strain>
    </source>
</reference>
<organism evidence="1 2">
    <name type="scientific">Leucogyrophana mollusca</name>
    <dbReference type="NCBI Taxonomy" id="85980"/>
    <lineage>
        <taxon>Eukaryota</taxon>
        <taxon>Fungi</taxon>
        <taxon>Dikarya</taxon>
        <taxon>Basidiomycota</taxon>
        <taxon>Agaricomycotina</taxon>
        <taxon>Agaricomycetes</taxon>
        <taxon>Agaricomycetidae</taxon>
        <taxon>Boletales</taxon>
        <taxon>Boletales incertae sedis</taxon>
        <taxon>Leucogyrophana</taxon>
    </lineage>
</organism>
<dbReference type="EMBL" id="MU266419">
    <property type="protein sequence ID" value="KAH7924661.1"/>
    <property type="molecule type" value="Genomic_DNA"/>
</dbReference>
<proteinExistence type="predicted"/>
<protein>
    <submittedName>
        <fullName evidence="1">Uncharacterized protein</fullName>
    </submittedName>
</protein>
<evidence type="ECO:0000313" key="2">
    <source>
        <dbReference type="Proteomes" id="UP000790709"/>
    </source>
</evidence>
<keyword evidence="2" id="KW-1185">Reference proteome</keyword>
<sequence>MCFRMPFSLRRCGTKFPPRLELSARSGWEAAIAKVKELLQKRRGPAKSRAALKQRLGYGNKRLTTATRYSITPSRALSPQCRPGSLGHGLTRHVKAPSTIHHHLQVDPRCPSTSPTQH</sequence>
<comment type="caution">
    <text evidence="1">The sequence shown here is derived from an EMBL/GenBank/DDBJ whole genome shotgun (WGS) entry which is preliminary data.</text>
</comment>
<name>A0ACB8BHG6_9AGAM</name>
<dbReference type="Proteomes" id="UP000790709">
    <property type="component" value="Unassembled WGS sequence"/>
</dbReference>